<feature type="region of interest" description="Disordered" evidence="1">
    <location>
        <begin position="266"/>
        <end position="333"/>
    </location>
</feature>
<evidence type="ECO:0000256" key="1">
    <source>
        <dbReference type="SAM" id="MobiDB-lite"/>
    </source>
</evidence>
<sequence>MKSSLKSSLVSRSALLRSLALGTVFTATRRPAIAAYTIVPTGSVRDKTARLAEVEKLYAKTPDDPYAFGEKAQLEYDIRQLEQNTKFVASTREQVRAGSTRFLQRLRVPVDDMREAVQFWREGCGALVLSTRIVDGANVTVVGFGPESLRRDDGAKFALELVESSEPAPMGGEHALQYVQLAMPVFRLSRVMAAGGKIESAYGWTQLTAPGGLPLRVRIDESRRDPFEFVAVRVSAMGAAEGDAFEPEREIGSVYVGYGDPQSNTGLLLLPPLPGKRPKPSLGAQGQPEPTLRAVGAPPASASATERSPDGLPVRFEDEDAYEGSLKAERAAA</sequence>
<name>A0A0D3K3V1_EMIH1</name>
<dbReference type="AlphaFoldDB" id="A0A0D3K3V1"/>
<reference evidence="2" key="2">
    <citation type="submission" date="2024-10" db="UniProtKB">
        <authorList>
            <consortium name="EnsemblProtists"/>
        </authorList>
    </citation>
    <scope>IDENTIFICATION</scope>
</reference>
<dbReference type="STRING" id="2903.R1F563"/>
<dbReference type="Proteomes" id="UP000013827">
    <property type="component" value="Unassembled WGS sequence"/>
</dbReference>
<protein>
    <submittedName>
        <fullName evidence="2">Uncharacterized protein</fullName>
    </submittedName>
</protein>
<proteinExistence type="predicted"/>
<dbReference type="HOGENOM" id="CLU_859024_0_0_1"/>
<reference evidence="3" key="1">
    <citation type="journal article" date="2013" name="Nature">
        <title>Pan genome of the phytoplankton Emiliania underpins its global distribution.</title>
        <authorList>
            <person name="Read B.A."/>
            <person name="Kegel J."/>
            <person name="Klute M.J."/>
            <person name="Kuo A."/>
            <person name="Lefebvre S.C."/>
            <person name="Maumus F."/>
            <person name="Mayer C."/>
            <person name="Miller J."/>
            <person name="Monier A."/>
            <person name="Salamov A."/>
            <person name="Young J."/>
            <person name="Aguilar M."/>
            <person name="Claverie J.M."/>
            <person name="Frickenhaus S."/>
            <person name="Gonzalez K."/>
            <person name="Herman E.K."/>
            <person name="Lin Y.C."/>
            <person name="Napier J."/>
            <person name="Ogata H."/>
            <person name="Sarno A.F."/>
            <person name="Shmutz J."/>
            <person name="Schroeder D."/>
            <person name="de Vargas C."/>
            <person name="Verret F."/>
            <person name="von Dassow P."/>
            <person name="Valentin K."/>
            <person name="Van de Peer Y."/>
            <person name="Wheeler G."/>
            <person name="Dacks J.B."/>
            <person name="Delwiche C.F."/>
            <person name="Dyhrman S.T."/>
            <person name="Glockner G."/>
            <person name="John U."/>
            <person name="Richards T."/>
            <person name="Worden A.Z."/>
            <person name="Zhang X."/>
            <person name="Grigoriev I.V."/>
            <person name="Allen A.E."/>
            <person name="Bidle K."/>
            <person name="Borodovsky M."/>
            <person name="Bowler C."/>
            <person name="Brownlee C."/>
            <person name="Cock J.M."/>
            <person name="Elias M."/>
            <person name="Gladyshev V.N."/>
            <person name="Groth M."/>
            <person name="Guda C."/>
            <person name="Hadaegh A."/>
            <person name="Iglesias-Rodriguez M.D."/>
            <person name="Jenkins J."/>
            <person name="Jones B.M."/>
            <person name="Lawson T."/>
            <person name="Leese F."/>
            <person name="Lindquist E."/>
            <person name="Lobanov A."/>
            <person name="Lomsadze A."/>
            <person name="Malik S.B."/>
            <person name="Marsh M.E."/>
            <person name="Mackinder L."/>
            <person name="Mock T."/>
            <person name="Mueller-Roeber B."/>
            <person name="Pagarete A."/>
            <person name="Parker M."/>
            <person name="Probert I."/>
            <person name="Quesneville H."/>
            <person name="Raines C."/>
            <person name="Rensing S.A."/>
            <person name="Riano-Pachon D.M."/>
            <person name="Richier S."/>
            <person name="Rokitta S."/>
            <person name="Shiraiwa Y."/>
            <person name="Soanes D.M."/>
            <person name="van der Giezen M."/>
            <person name="Wahlund T.M."/>
            <person name="Williams B."/>
            <person name="Wilson W."/>
            <person name="Wolfe G."/>
            <person name="Wurch L.L."/>
        </authorList>
    </citation>
    <scope>NUCLEOTIDE SEQUENCE</scope>
</reference>
<organism evidence="2 3">
    <name type="scientific">Emiliania huxleyi (strain CCMP1516)</name>
    <dbReference type="NCBI Taxonomy" id="280463"/>
    <lineage>
        <taxon>Eukaryota</taxon>
        <taxon>Haptista</taxon>
        <taxon>Haptophyta</taxon>
        <taxon>Prymnesiophyceae</taxon>
        <taxon>Isochrysidales</taxon>
        <taxon>Noelaerhabdaceae</taxon>
        <taxon>Emiliania</taxon>
    </lineage>
</organism>
<dbReference type="EnsemblProtists" id="EOD30436">
    <property type="protein sequence ID" value="EOD30436"/>
    <property type="gene ID" value="EMIHUDRAFT_232969"/>
</dbReference>
<keyword evidence="3" id="KW-1185">Reference proteome</keyword>
<dbReference type="RefSeq" id="XP_005782865.1">
    <property type="nucleotide sequence ID" value="XM_005782808.1"/>
</dbReference>
<dbReference type="GeneID" id="17275710"/>
<dbReference type="PaxDb" id="2903-EOD30436"/>
<evidence type="ECO:0000313" key="3">
    <source>
        <dbReference type="Proteomes" id="UP000013827"/>
    </source>
</evidence>
<dbReference type="KEGG" id="ehx:EMIHUDRAFT_232969"/>
<accession>A0A0D3K3V1</accession>
<dbReference type="eggNOG" id="ENOG502SGMX">
    <property type="taxonomic scope" value="Eukaryota"/>
</dbReference>
<evidence type="ECO:0000313" key="2">
    <source>
        <dbReference type="EnsemblProtists" id="EOD30436"/>
    </source>
</evidence>